<dbReference type="PANTHER" id="PTHR12306:SF9">
    <property type="entry name" value="LIPID TRANSFERASE CIDEC"/>
    <property type="match status" value="1"/>
</dbReference>
<dbReference type="AlphaFoldDB" id="A0A811YP46"/>
<feature type="domain" description="CIDE-N" evidence="2">
    <location>
        <begin position="28"/>
        <end position="73"/>
    </location>
</feature>
<comment type="caution">
    <text evidence="3">The sequence shown here is derived from an EMBL/GenBank/DDBJ whole genome shotgun (WGS) entry which is preliminary data.</text>
</comment>
<dbReference type="EMBL" id="CAJHUB010000765">
    <property type="protein sequence ID" value="CAD7688228.1"/>
    <property type="molecule type" value="Genomic_DNA"/>
</dbReference>
<dbReference type="SMART" id="SM00266">
    <property type="entry name" value="CAD"/>
    <property type="match status" value="1"/>
</dbReference>
<dbReference type="PANTHER" id="PTHR12306">
    <property type="entry name" value="CELL DEATH ACTIVATOR CIDE"/>
    <property type="match status" value="1"/>
</dbReference>
<dbReference type="GO" id="GO:0042981">
    <property type="term" value="P:regulation of apoptotic process"/>
    <property type="evidence" value="ECO:0007669"/>
    <property type="project" value="TreeGrafter"/>
</dbReference>
<keyword evidence="1" id="KW-0053">Apoptosis</keyword>
<dbReference type="Proteomes" id="UP000645828">
    <property type="component" value="Unassembled WGS sequence"/>
</dbReference>
<keyword evidence="5" id="KW-1185">Reference proteome</keyword>
<protein>
    <submittedName>
        <fullName evidence="3">(raccoon dog) hypothetical protein</fullName>
    </submittedName>
</protein>
<evidence type="ECO:0000313" key="5">
    <source>
        <dbReference type="Proteomes" id="UP000645828"/>
    </source>
</evidence>
<dbReference type="InterPro" id="IPR003508">
    <property type="entry name" value="CIDE-N_dom"/>
</dbReference>
<accession>A0A811YP46</accession>
<proteinExistence type="predicted"/>
<dbReference type="EMBL" id="CAJHUB010000711">
    <property type="protein sequence ID" value="CAD7679290.1"/>
    <property type="molecule type" value="Genomic_DNA"/>
</dbReference>
<evidence type="ECO:0000259" key="2">
    <source>
        <dbReference type="SMART" id="SM00266"/>
    </source>
</evidence>
<organism evidence="3 5">
    <name type="scientific">Nyctereutes procyonoides</name>
    <name type="common">Raccoon dog</name>
    <name type="synonym">Canis procyonoides</name>
    <dbReference type="NCBI Taxonomy" id="34880"/>
    <lineage>
        <taxon>Eukaryota</taxon>
        <taxon>Metazoa</taxon>
        <taxon>Chordata</taxon>
        <taxon>Craniata</taxon>
        <taxon>Vertebrata</taxon>
        <taxon>Euteleostomi</taxon>
        <taxon>Mammalia</taxon>
        <taxon>Eutheria</taxon>
        <taxon>Laurasiatheria</taxon>
        <taxon>Carnivora</taxon>
        <taxon>Caniformia</taxon>
        <taxon>Canidae</taxon>
        <taxon>Nyctereutes</taxon>
    </lineage>
</organism>
<dbReference type="Gene3D" id="3.10.20.10">
    <property type="match status" value="1"/>
</dbReference>
<sequence>MEYAMKFLNFYYHKSLSSPVWGSKAQLCRVSTAYQSAQKGIMTVLRVSFQTEEYFQTLMDKTMFMVLQKEQKWQCPSGGSAKKIKVARRTFGLVKVSLLDFIGCLTHINHVSWHLLLHQATPDATEGGQPKDKASSLISTSLKTLQRRPKFLEVFPAKDQTGDLKLSW</sequence>
<evidence type="ECO:0000313" key="3">
    <source>
        <dbReference type="EMBL" id="CAD7679290.1"/>
    </source>
</evidence>
<dbReference type="GO" id="GO:0006915">
    <property type="term" value="P:apoptotic process"/>
    <property type="evidence" value="ECO:0007669"/>
    <property type="project" value="UniProtKB-KW"/>
</dbReference>
<evidence type="ECO:0000256" key="1">
    <source>
        <dbReference type="ARBA" id="ARBA00022703"/>
    </source>
</evidence>
<dbReference type="SUPFAM" id="SSF54277">
    <property type="entry name" value="CAD &amp; PB1 domains"/>
    <property type="match status" value="1"/>
</dbReference>
<reference evidence="3" key="1">
    <citation type="submission" date="2020-12" db="EMBL/GenBank/DDBJ databases">
        <authorList>
            <consortium name="Molecular Ecology Group"/>
        </authorList>
    </citation>
    <scope>NUCLEOTIDE SEQUENCE</scope>
    <source>
        <strain evidence="3">TBG_1078</strain>
    </source>
</reference>
<dbReference type="Pfam" id="PF02017">
    <property type="entry name" value="CIDE-N"/>
    <property type="match status" value="1"/>
</dbReference>
<evidence type="ECO:0000313" key="4">
    <source>
        <dbReference type="EMBL" id="CAD7688228.1"/>
    </source>
</evidence>
<gene>
    <name evidence="3" type="ORF">NYPRO_LOCUS12089</name>
    <name evidence="4" type="ORF">NYPRO_LOCUS21021</name>
</gene>
<name>A0A811YP46_NYCPR</name>